<reference evidence="10" key="1">
    <citation type="journal article" date="2019" name="Int. J. Syst. Evol. Microbiol.">
        <title>The Global Catalogue of Microorganisms (GCM) 10K type strain sequencing project: providing services to taxonomists for standard genome sequencing and annotation.</title>
        <authorList>
            <consortium name="The Broad Institute Genomics Platform"/>
            <consortium name="The Broad Institute Genome Sequencing Center for Infectious Disease"/>
            <person name="Wu L."/>
            <person name="Ma J."/>
        </authorList>
    </citation>
    <scope>NUCLEOTIDE SEQUENCE [LARGE SCALE GENOMIC DNA]</scope>
    <source>
        <strain evidence="10">CCUG 57263</strain>
    </source>
</reference>
<dbReference type="PANTHER" id="PTHR43744">
    <property type="entry name" value="ABC TRANSPORTER PERMEASE PROTEIN MG189-RELATED-RELATED"/>
    <property type="match status" value="1"/>
</dbReference>
<proteinExistence type="inferred from homology"/>
<protein>
    <submittedName>
        <fullName evidence="9">Carbohydrate ABC transporter permease</fullName>
    </submittedName>
</protein>
<keyword evidence="5 7" id="KW-1133">Transmembrane helix</keyword>
<evidence type="ECO:0000313" key="10">
    <source>
        <dbReference type="Proteomes" id="UP001597120"/>
    </source>
</evidence>
<dbReference type="Gene3D" id="1.10.3720.10">
    <property type="entry name" value="MetI-like"/>
    <property type="match status" value="1"/>
</dbReference>
<evidence type="ECO:0000256" key="6">
    <source>
        <dbReference type="ARBA" id="ARBA00023136"/>
    </source>
</evidence>
<comment type="subcellular location">
    <subcellularLocation>
        <location evidence="1 7">Cell membrane</location>
        <topology evidence="1 7">Multi-pass membrane protein</topology>
    </subcellularLocation>
</comment>
<evidence type="ECO:0000256" key="3">
    <source>
        <dbReference type="ARBA" id="ARBA00022475"/>
    </source>
</evidence>
<feature type="transmembrane region" description="Helical" evidence="7">
    <location>
        <begin position="12"/>
        <end position="34"/>
    </location>
</feature>
<evidence type="ECO:0000256" key="4">
    <source>
        <dbReference type="ARBA" id="ARBA00022692"/>
    </source>
</evidence>
<evidence type="ECO:0000259" key="8">
    <source>
        <dbReference type="PROSITE" id="PS50928"/>
    </source>
</evidence>
<keyword evidence="4 7" id="KW-0812">Transmembrane</keyword>
<dbReference type="Proteomes" id="UP001597120">
    <property type="component" value="Unassembled WGS sequence"/>
</dbReference>
<dbReference type="CDD" id="cd06261">
    <property type="entry name" value="TM_PBP2"/>
    <property type="match status" value="1"/>
</dbReference>
<dbReference type="InterPro" id="IPR000515">
    <property type="entry name" value="MetI-like"/>
</dbReference>
<dbReference type="SUPFAM" id="SSF161098">
    <property type="entry name" value="MetI-like"/>
    <property type="match status" value="1"/>
</dbReference>
<keyword evidence="3" id="KW-1003">Cell membrane</keyword>
<feature type="transmembrane region" description="Helical" evidence="7">
    <location>
        <begin position="141"/>
        <end position="161"/>
    </location>
</feature>
<keyword evidence="10" id="KW-1185">Reference proteome</keyword>
<keyword evidence="6 7" id="KW-0472">Membrane</keyword>
<evidence type="ECO:0000256" key="1">
    <source>
        <dbReference type="ARBA" id="ARBA00004651"/>
    </source>
</evidence>
<evidence type="ECO:0000256" key="7">
    <source>
        <dbReference type="RuleBase" id="RU363032"/>
    </source>
</evidence>
<feature type="transmembrane region" description="Helical" evidence="7">
    <location>
        <begin position="187"/>
        <end position="211"/>
    </location>
</feature>
<dbReference type="InterPro" id="IPR035906">
    <property type="entry name" value="MetI-like_sf"/>
</dbReference>
<gene>
    <name evidence="9" type="ORF">ACFQ03_24435</name>
</gene>
<evidence type="ECO:0000313" key="9">
    <source>
        <dbReference type="EMBL" id="MFD0872274.1"/>
    </source>
</evidence>
<keyword evidence="2 7" id="KW-0813">Transport</keyword>
<evidence type="ECO:0000256" key="2">
    <source>
        <dbReference type="ARBA" id="ARBA00022448"/>
    </source>
</evidence>
<comment type="caution">
    <text evidence="9">The sequence shown here is derived from an EMBL/GenBank/DDBJ whole genome shotgun (WGS) entry which is preliminary data.</text>
</comment>
<accession>A0ABW3DIA3</accession>
<evidence type="ECO:0000256" key="5">
    <source>
        <dbReference type="ARBA" id="ARBA00022989"/>
    </source>
</evidence>
<feature type="domain" description="ABC transmembrane type-1" evidence="8">
    <location>
        <begin position="76"/>
        <end position="266"/>
    </location>
</feature>
<dbReference type="PANTHER" id="PTHR43744:SF12">
    <property type="entry name" value="ABC TRANSPORTER PERMEASE PROTEIN MG189-RELATED"/>
    <property type="match status" value="1"/>
</dbReference>
<feature type="transmembrane region" description="Helical" evidence="7">
    <location>
        <begin position="75"/>
        <end position="101"/>
    </location>
</feature>
<dbReference type="PROSITE" id="PS50928">
    <property type="entry name" value="ABC_TM1"/>
    <property type="match status" value="1"/>
</dbReference>
<feature type="transmembrane region" description="Helical" evidence="7">
    <location>
        <begin position="113"/>
        <end position="135"/>
    </location>
</feature>
<dbReference type="Pfam" id="PF00528">
    <property type="entry name" value="BPD_transp_1"/>
    <property type="match status" value="1"/>
</dbReference>
<feature type="transmembrane region" description="Helical" evidence="7">
    <location>
        <begin position="243"/>
        <end position="266"/>
    </location>
</feature>
<dbReference type="RefSeq" id="WP_379291593.1">
    <property type="nucleotide sequence ID" value="NZ_JBHTIU010000106.1"/>
</dbReference>
<dbReference type="EMBL" id="JBHTIU010000106">
    <property type="protein sequence ID" value="MFD0872274.1"/>
    <property type="molecule type" value="Genomic_DNA"/>
</dbReference>
<comment type="similarity">
    <text evidence="7">Belongs to the binding-protein-dependent transport system permease family.</text>
</comment>
<sequence length="281" mass="31365">MNYRKMSAPEKGWSILGLAVVIVLALFSLMPLYWMLTGSFKILSDTMKIPPEWFPKSPTLANYYQLFTNNPAFRWLFNSIFVAGCASIGAILTSTTAGYAFGKKQFPGKKQLFWLMLITMMLPHQVLLIPLYLLIADLKWINTYAGLIVPFIAYPFGVFLVKQFMQSVPNELLEAARIDGAGEIRTFISIVLPIIKPAIGALGIFSFVAVWNEYLWQLVVTDKREMFTLPLAVSKLAYGTQSINLGLAMAGATVTFIPMLLFFLAFQRFFVKGIAVGAVKG</sequence>
<name>A0ABW3DIA3_9BACL</name>
<organism evidence="9 10">
    <name type="scientific">Paenibacillus residui</name>
    <dbReference type="NCBI Taxonomy" id="629724"/>
    <lineage>
        <taxon>Bacteria</taxon>
        <taxon>Bacillati</taxon>
        <taxon>Bacillota</taxon>
        <taxon>Bacilli</taxon>
        <taxon>Bacillales</taxon>
        <taxon>Paenibacillaceae</taxon>
        <taxon>Paenibacillus</taxon>
    </lineage>
</organism>